<dbReference type="AlphaFoldDB" id="A0A1I4FCV5"/>
<accession>A0A1I4FCV5</accession>
<dbReference type="Proteomes" id="UP000323300">
    <property type="component" value="Unassembled WGS sequence"/>
</dbReference>
<proteinExistence type="predicted"/>
<feature type="compositionally biased region" description="Basic and acidic residues" evidence="1">
    <location>
        <begin position="16"/>
        <end position="25"/>
    </location>
</feature>
<keyword evidence="3" id="KW-1185">Reference proteome</keyword>
<sequence>MLQHRGLRAQFTGIEPGKRRFERPRNARRVARREIPSGGRDDRFCRKLFGKLMQA</sequence>
<evidence type="ECO:0000313" key="3">
    <source>
        <dbReference type="Proteomes" id="UP000323300"/>
    </source>
</evidence>
<protein>
    <submittedName>
        <fullName evidence="2">Uncharacterized protein</fullName>
    </submittedName>
</protein>
<evidence type="ECO:0000313" key="2">
    <source>
        <dbReference type="EMBL" id="SFL15728.1"/>
    </source>
</evidence>
<reference evidence="2 3" key="1">
    <citation type="submission" date="2016-10" db="EMBL/GenBank/DDBJ databases">
        <authorList>
            <person name="Varghese N."/>
            <person name="Submissions S."/>
        </authorList>
    </citation>
    <scope>NUCLEOTIDE SEQUENCE [LARGE SCALE GENOMIC DNA]</scope>
    <source>
        <strain evidence="2 3">DSM 21822</strain>
    </source>
</reference>
<evidence type="ECO:0000256" key="1">
    <source>
        <dbReference type="SAM" id="MobiDB-lite"/>
    </source>
</evidence>
<feature type="region of interest" description="Disordered" evidence="1">
    <location>
        <begin position="1"/>
        <end position="28"/>
    </location>
</feature>
<organism evidence="2 3">
    <name type="scientific">Neomesorhizobium albiziae</name>
    <dbReference type="NCBI Taxonomy" id="335020"/>
    <lineage>
        <taxon>Bacteria</taxon>
        <taxon>Pseudomonadati</taxon>
        <taxon>Pseudomonadota</taxon>
        <taxon>Alphaproteobacteria</taxon>
        <taxon>Hyphomicrobiales</taxon>
        <taxon>Phyllobacteriaceae</taxon>
        <taxon>Neomesorhizobium</taxon>
    </lineage>
</organism>
<dbReference type="EMBL" id="FOSL01000042">
    <property type="protein sequence ID" value="SFL15728.1"/>
    <property type="molecule type" value="Genomic_DNA"/>
</dbReference>
<name>A0A1I4FCV5_9HYPH</name>
<gene>
    <name evidence="2" type="ORF">SAMN04488498_14227</name>
</gene>